<feature type="region of interest" description="Disordered" evidence="1">
    <location>
        <begin position="703"/>
        <end position="754"/>
    </location>
</feature>
<accession>A0A316VYQ7</accession>
<proteinExistence type="predicted"/>
<dbReference type="Proteomes" id="UP000245783">
    <property type="component" value="Unassembled WGS sequence"/>
</dbReference>
<protein>
    <submittedName>
        <fullName evidence="2">Uncharacterized protein</fullName>
    </submittedName>
</protein>
<feature type="region of interest" description="Disordered" evidence="1">
    <location>
        <begin position="160"/>
        <end position="180"/>
    </location>
</feature>
<feature type="compositionally biased region" description="Basic and acidic residues" evidence="1">
    <location>
        <begin position="24"/>
        <end position="40"/>
    </location>
</feature>
<sequence>MPAIQKTRSHFRQLDPHLTAPRSDAAKDARHSKPNQERSSRGAVKQLARVDSKSASRVNNSPQRGVGKLCLRRSPPELSAPSRDGGAGGVAPFLALGVAGPGPGTLQQRQHQHGLPPQAAWSASRAAGMETGVATGADHAHRHALWSSALRDSLASEAKLAAQSRSKDRQRLQSLRTTTERTRVGRSAIKEVSELDARRKAMLQAELVTGRREERRVAFQERRQWLREPAAQSTYLRRDDESQMHGRHQVEKDAQARHWIVPDAGPLWPHGEGTSKYPSTTTPRRKRARLKGGAEMQAGSPQGDVLADDSESVIENSFYDTGAAFGNDIPQSALCVQRPGHVDVDDALSRSCAKGQSDSSSRTCNHGLGLDALSPSLPILRNSSQAGREIGDAQPNPQRMLSRAPLTTNAADPRPKETARGIARGQVEESCHTPPLSAPHHVARPVCGKVQSQSQSQEEVSMSANGPASRDFALRGTETYTDAQVIKAEILDALDAQSQHVEGESLRDSSFVERGEDVERQQALKDRQMSNSQTFSLPVLDELSASCPPRLQSRCRKPPRQQTAVKEVEALPTTRLSSVVEETRSKAVPQSTQARPALTLTATSRDSNLGHAAAPVAPPPPSHPGAESSQTLSERSFWAAPLVARYEQAQSESLNDATSTGNQSLESHTSAASRSVFDATKTGTTQLPAGALFPFYDFRESQMPESPCRRLPPSEPTSAGLDSLHSPSDEIGEGGALLQSSPYSHSRLEDDCGVRSGDLREGVVAHHPDSMPDAPLAQQDRSRVDGSFVYELAGRSGDQHVPETLRSTIFARMPPTYATVDRRRDSSRAGTSARGRNSRSSLQQQQRHDSLFDSFASVPWNDSGVWDDSSLELEGYAAPAAA</sequence>
<feature type="compositionally biased region" description="Low complexity" evidence="1">
    <location>
        <begin position="450"/>
        <end position="461"/>
    </location>
</feature>
<feature type="region of interest" description="Disordered" evidence="1">
    <location>
        <begin position="263"/>
        <end position="306"/>
    </location>
</feature>
<feature type="compositionally biased region" description="Polar residues" evidence="1">
    <location>
        <begin position="395"/>
        <end position="410"/>
    </location>
</feature>
<reference evidence="2 3" key="1">
    <citation type="journal article" date="2018" name="Mol. Biol. Evol.">
        <title>Broad Genomic Sampling Reveals a Smut Pathogenic Ancestry of the Fungal Clade Ustilaginomycotina.</title>
        <authorList>
            <person name="Kijpornyongpan T."/>
            <person name="Mondo S.J."/>
            <person name="Barry K."/>
            <person name="Sandor L."/>
            <person name="Lee J."/>
            <person name="Lipzen A."/>
            <person name="Pangilinan J."/>
            <person name="LaButti K."/>
            <person name="Hainaut M."/>
            <person name="Henrissat B."/>
            <person name="Grigoriev I.V."/>
            <person name="Spatafora J.W."/>
            <person name="Aime M.C."/>
        </authorList>
    </citation>
    <scope>NUCLEOTIDE SEQUENCE [LARGE SCALE GENOMIC DNA]</scope>
    <source>
        <strain evidence="2 3">MCA 4658</strain>
    </source>
</reference>
<feature type="compositionally biased region" description="Basic and acidic residues" evidence="1">
    <location>
        <begin position="501"/>
        <end position="528"/>
    </location>
</feature>
<gene>
    <name evidence="2" type="ORF">IE81DRAFT_342058</name>
</gene>
<dbReference type="RefSeq" id="XP_025368551.1">
    <property type="nucleotide sequence ID" value="XM_025515678.1"/>
</dbReference>
<evidence type="ECO:0000256" key="1">
    <source>
        <dbReference type="SAM" id="MobiDB-lite"/>
    </source>
</evidence>
<dbReference type="OrthoDB" id="10342545at2759"/>
<organism evidence="2 3">
    <name type="scientific">Ceraceosorus guamensis</name>
    <dbReference type="NCBI Taxonomy" id="1522189"/>
    <lineage>
        <taxon>Eukaryota</taxon>
        <taxon>Fungi</taxon>
        <taxon>Dikarya</taxon>
        <taxon>Basidiomycota</taxon>
        <taxon>Ustilaginomycotina</taxon>
        <taxon>Exobasidiomycetes</taxon>
        <taxon>Ceraceosorales</taxon>
        <taxon>Ceraceosoraceae</taxon>
        <taxon>Ceraceosorus</taxon>
    </lineage>
</organism>
<feature type="compositionally biased region" description="Polar residues" evidence="1">
    <location>
        <begin position="354"/>
        <end position="364"/>
    </location>
</feature>
<feature type="region of interest" description="Disordered" evidence="1">
    <location>
        <begin position="352"/>
        <end position="468"/>
    </location>
</feature>
<keyword evidence="3" id="KW-1185">Reference proteome</keyword>
<evidence type="ECO:0000313" key="2">
    <source>
        <dbReference type="EMBL" id="PWN41391.1"/>
    </source>
</evidence>
<feature type="region of interest" description="Disordered" evidence="1">
    <location>
        <begin position="816"/>
        <end position="849"/>
    </location>
</feature>
<dbReference type="AlphaFoldDB" id="A0A316VYQ7"/>
<feature type="region of interest" description="Disordered" evidence="1">
    <location>
        <begin position="236"/>
        <end position="255"/>
    </location>
</feature>
<evidence type="ECO:0000313" key="3">
    <source>
        <dbReference type="Proteomes" id="UP000245783"/>
    </source>
</evidence>
<feature type="region of interest" description="Disordered" evidence="1">
    <location>
        <begin position="1"/>
        <end position="139"/>
    </location>
</feature>
<feature type="region of interest" description="Disordered" evidence="1">
    <location>
        <begin position="501"/>
        <end position="532"/>
    </location>
</feature>
<feature type="region of interest" description="Disordered" evidence="1">
    <location>
        <begin position="609"/>
        <end position="633"/>
    </location>
</feature>
<name>A0A316VYQ7_9BASI</name>
<dbReference type="EMBL" id="KZ819393">
    <property type="protein sequence ID" value="PWN41391.1"/>
    <property type="molecule type" value="Genomic_DNA"/>
</dbReference>
<feature type="region of interest" description="Disordered" evidence="1">
    <location>
        <begin position="650"/>
        <end position="669"/>
    </location>
</feature>
<dbReference type="GeneID" id="37037548"/>
<dbReference type="InParanoid" id="A0A316VYQ7"/>
<feature type="compositionally biased region" description="Low complexity" evidence="1">
    <location>
        <begin position="834"/>
        <end position="845"/>
    </location>
</feature>